<dbReference type="STRING" id="4795.A0A225VIA7"/>
<dbReference type="GO" id="GO:0003676">
    <property type="term" value="F:nucleic acid binding"/>
    <property type="evidence" value="ECO:0007669"/>
    <property type="project" value="InterPro"/>
</dbReference>
<comment type="caution">
    <text evidence="1">The sequence shown here is derived from an EMBL/GenBank/DDBJ whole genome shotgun (WGS) entry which is preliminary data.</text>
</comment>
<evidence type="ECO:0000313" key="2">
    <source>
        <dbReference type="Proteomes" id="UP000198211"/>
    </source>
</evidence>
<proteinExistence type="predicted"/>
<keyword evidence="2" id="KW-1185">Reference proteome</keyword>
<evidence type="ECO:0000313" key="1">
    <source>
        <dbReference type="EMBL" id="OWZ05062.1"/>
    </source>
</evidence>
<organism evidence="1 2">
    <name type="scientific">Phytophthora megakarya</name>
    <dbReference type="NCBI Taxonomy" id="4795"/>
    <lineage>
        <taxon>Eukaryota</taxon>
        <taxon>Sar</taxon>
        <taxon>Stramenopiles</taxon>
        <taxon>Oomycota</taxon>
        <taxon>Peronosporomycetes</taxon>
        <taxon>Peronosporales</taxon>
        <taxon>Peronosporaceae</taxon>
        <taxon>Phytophthora</taxon>
    </lineage>
</organism>
<protein>
    <recommendedName>
        <fullName evidence="3">Reverse transcriptase</fullName>
    </recommendedName>
</protein>
<dbReference type="InterPro" id="IPR036397">
    <property type="entry name" value="RNaseH_sf"/>
</dbReference>
<evidence type="ECO:0008006" key="3">
    <source>
        <dbReference type="Google" id="ProtNLM"/>
    </source>
</evidence>
<dbReference type="Proteomes" id="UP000198211">
    <property type="component" value="Unassembled WGS sequence"/>
</dbReference>
<dbReference type="OrthoDB" id="126738at2759"/>
<name>A0A225VIA7_9STRA</name>
<dbReference type="AlphaFoldDB" id="A0A225VIA7"/>
<dbReference type="EMBL" id="NBNE01004629">
    <property type="protein sequence ID" value="OWZ05062.1"/>
    <property type="molecule type" value="Genomic_DNA"/>
</dbReference>
<accession>A0A225VIA7</accession>
<reference evidence="2" key="1">
    <citation type="submission" date="2017-03" db="EMBL/GenBank/DDBJ databases">
        <title>Phytopthora megakarya and P. palmivora, two closely related causual agents of cacao black pod achieved similar genome size and gene model numbers by different mechanisms.</title>
        <authorList>
            <person name="Ali S."/>
            <person name="Shao J."/>
            <person name="Larry D.J."/>
            <person name="Kronmiller B."/>
            <person name="Shen D."/>
            <person name="Strem M.D."/>
            <person name="Melnick R.L."/>
            <person name="Guiltinan M.J."/>
            <person name="Tyler B.M."/>
            <person name="Meinhardt L.W."/>
            <person name="Bailey B.A."/>
        </authorList>
    </citation>
    <scope>NUCLEOTIDE SEQUENCE [LARGE SCALE GENOMIC DNA]</scope>
    <source>
        <strain evidence="2">zdho120</strain>
    </source>
</reference>
<gene>
    <name evidence="1" type="ORF">PHMEG_00022924</name>
</gene>
<sequence>MSDEKQRDWDTWVDYAVYSYNSGRHSTVLLSPNELMMERRLRAPNVLLRATSVTEAGGLVQQHQKLLTTLKEAHKFAERARRVRRKRDFEPGDRVWMFRPPRDPKASKFVHQWLGPLRVIEDAGYENFLVEREYDGENDEQFIAHVSFLATHRQPMWEKQTKMTRRQTRLYAQRLVPVKTVVPGRSTKRRAIAMTRERAINVDGKRLVEFRRRHRRSRAGQYVLEYQLRPMRTGHEAEHRDNTDTYGGQWFSVAEYDERFSHGKIVEGLEVDGGV</sequence>
<dbReference type="Gene3D" id="3.30.420.10">
    <property type="entry name" value="Ribonuclease H-like superfamily/Ribonuclease H"/>
    <property type="match status" value="1"/>
</dbReference>